<reference evidence="2" key="1">
    <citation type="journal article" date="2023" name="Front. Plant Sci.">
        <title>Chromosomal-level genome assembly of Melastoma candidum provides insights into trichome evolution.</title>
        <authorList>
            <person name="Zhong Y."/>
            <person name="Wu W."/>
            <person name="Sun C."/>
            <person name="Zou P."/>
            <person name="Liu Y."/>
            <person name="Dai S."/>
            <person name="Zhou R."/>
        </authorList>
    </citation>
    <scope>NUCLEOTIDE SEQUENCE [LARGE SCALE GENOMIC DNA]</scope>
</reference>
<gene>
    <name evidence="1" type="ORF">MLD38_011994</name>
</gene>
<comment type="caution">
    <text evidence="1">The sequence shown here is derived from an EMBL/GenBank/DDBJ whole genome shotgun (WGS) entry which is preliminary data.</text>
</comment>
<evidence type="ECO:0000313" key="1">
    <source>
        <dbReference type="EMBL" id="KAI4373937.1"/>
    </source>
</evidence>
<accession>A0ACB9R672</accession>
<dbReference type="Proteomes" id="UP001057402">
    <property type="component" value="Chromosome 4"/>
</dbReference>
<organism evidence="1 2">
    <name type="scientific">Melastoma candidum</name>
    <dbReference type="NCBI Taxonomy" id="119954"/>
    <lineage>
        <taxon>Eukaryota</taxon>
        <taxon>Viridiplantae</taxon>
        <taxon>Streptophyta</taxon>
        <taxon>Embryophyta</taxon>
        <taxon>Tracheophyta</taxon>
        <taxon>Spermatophyta</taxon>
        <taxon>Magnoliopsida</taxon>
        <taxon>eudicotyledons</taxon>
        <taxon>Gunneridae</taxon>
        <taxon>Pentapetalae</taxon>
        <taxon>rosids</taxon>
        <taxon>malvids</taxon>
        <taxon>Myrtales</taxon>
        <taxon>Melastomataceae</taxon>
        <taxon>Melastomatoideae</taxon>
        <taxon>Melastomateae</taxon>
        <taxon>Melastoma</taxon>
    </lineage>
</organism>
<name>A0ACB9R672_9MYRT</name>
<proteinExistence type="predicted"/>
<protein>
    <submittedName>
        <fullName evidence="1">Uncharacterized protein</fullName>
    </submittedName>
</protein>
<dbReference type="EMBL" id="CM042883">
    <property type="protein sequence ID" value="KAI4373937.1"/>
    <property type="molecule type" value="Genomic_DNA"/>
</dbReference>
<sequence>MKSIAPSLFISLSWVMRMIVPADSQASNGTSCASSLISTFAHCTDLLKGSSYNHYYSPTSDYCNSLKSPTGSDSCDSIPPEPSISPVDSPTSNYILTRA</sequence>
<evidence type="ECO:0000313" key="2">
    <source>
        <dbReference type="Proteomes" id="UP001057402"/>
    </source>
</evidence>
<keyword evidence="2" id="KW-1185">Reference proteome</keyword>